<organism evidence="8">
    <name type="scientific">Klebsiella pneumoniae</name>
    <dbReference type="NCBI Taxonomy" id="573"/>
    <lineage>
        <taxon>Bacteria</taxon>
        <taxon>Pseudomonadati</taxon>
        <taxon>Pseudomonadota</taxon>
        <taxon>Gammaproteobacteria</taxon>
        <taxon>Enterobacterales</taxon>
        <taxon>Enterobacteriaceae</taxon>
        <taxon>Klebsiella/Raoultella group</taxon>
        <taxon>Klebsiella</taxon>
        <taxon>Klebsiella pneumoniae complex</taxon>
    </lineage>
</organism>
<comment type="function">
    <text evidence="1">Possible endonuclease which induces a single-strand cut and initiates DNA replication.</text>
</comment>
<reference evidence="8" key="1">
    <citation type="submission" date="2019-03" db="EMBL/GenBank/DDBJ databases">
        <authorList>
            <consortium name="Pathogen Informatics"/>
        </authorList>
    </citation>
    <scope>NUCLEOTIDE SEQUENCE</scope>
    <source>
        <strain evidence="8">5012STDY7626362</strain>
    </source>
</reference>
<dbReference type="EMBL" id="CAAHDH010000001">
    <property type="protein sequence ID" value="VGM37278.1"/>
    <property type="molecule type" value="Genomic_DNA"/>
</dbReference>
<evidence type="ECO:0000256" key="5">
    <source>
        <dbReference type="ARBA" id="ARBA00022759"/>
    </source>
</evidence>
<evidence type="ECO:0000256" key="4">
    <source>
        <dbReference type="ARBA" id="ARBA00022722"/>
    </source>
</evidence>
<dbReference type="GO" id="GO:0006260">
    <property type="term" value="P:DNA replication"/>
    <property type="evidence" value="ECO:0007669"/>
    <property type="project" value="UniProtKB-KW"/>
</dbReference>
<keyword evidence="5" id="KW-0255">Endonuclease</keyword>
<keyword evidence="6" id="KW-0378">Hydrolase</keyword>
<evidence type="ECO:0000313" key="8">
    <source>
        <dbReference type="EMBL" id="VGM37278.1"/>
    </source>
</evidence>
<feature type="domain" description="Replication gene A protein-like" evidence="7">
    <location>
        <begin position="155"/>
        <end position="402"/>
    </location>
</feature>
<sequence length="599" mass="68487">MISARLLIADSAYKKYIFPVRGRFYNFSRKFIGEMAADFAAEISGVISGVDSSSSVIAIARNSVRENFRLNFFSGDTDFSDIVAYEQKLSDKLVEFDLFLGAEKKHSPDDDFFENRILVSVVKKVVSRGFEFPNYDLLEDFLPIRFSDWDSEAVDLFYGALLRVTTPDFWEKIFLFIRSQWREARARAQGRVCKTVSPYLSSASLREFIDKISSTEKFLDKFFLEDSDGEQIELRDAYKSGNSNPANRRRELMLRLRATDEYFMSLNYKGYFLTITAPSSYHANKINGLNTRCDCFEVRETHRYMCGIWRNIFRKFARDNIAAAGYRLVEPHHDGTPHWHCLIWFSPDNADLALKIMQNYYTKTDFAEIAGRIETRFQAVEIDPQRGAAAYAAAYVAKNIDGHTLKIDLDSGLSGIDGAQRAVAWARLHKIRQFQAFGVVGASAWREFRRVRKLPRDVHPVLADFWTAADSGDFRKFLELSQRHGPCGIHRSSTDFSGNEIRNCWGEKSNRIRGVRVLSGCGLQILQTRTTDWKIVPKNSDAIQRCGTIADAVGFQGRDKIAPPWTSENNCPPLFLGNRENYPNFNSLSGKEVEHVLRL</sequence>
<evidence type="ECO:0000256" key="2">
    <source>
        <dbReference type="ARBA" id="ARBA00009260"/>
    </source>
</evidence>
<dbReference type="AlphaFoldDB" id="A0A486UGN5"/>
<keyword evidence="3" id="KW-0235">DNA replication</keyword>
<dbReference type="GO" id="GO:0016787">
    <property type="term" value="F:hydrolase activity"/>
    <property type="evidence" value="ECO:0007669"/>
    <property type="project" value="UniProtKB-KW"/>
</dbReference>
<dbReference type="RefSeq" id="WP_200991650.1">
    <property type="nucleotide sequence ID" value="NZ_JAGYDS010000003.1"/>
</dbReference>
<dbReference type="InterPro" id="IPR008766">
    <property type="entry name" value="Replication_gene_A-like"/>
</dbReference>
<dbReference type="Pfam" id="PF05840">
    <property type="entry name" value="Phage_GPA"/>
    <property type="match status" value="1"/>
</dbReference>
<gene>
    <name evidence="8" type="ORF">SAMEA4873563_00948</name>
</gene>
<keyword evidence="4" id="KW-0540">Nuclease</keyword>
<proteinExistence type="inferred from homology"/>
<dbReference type="GO" id="GO:0004519">
    <property type="term" value="F:endonuclease activity"/>
    <property type="evidence" value="ECO:0007669"/>
    <property type="project" value="UniProtKB-KW"/>
</dbReference>
<evidence type="ECO:0000256" key="6">
    <source>
        <dbReference type="ARBA" id="ARBA00022801"/>
    </source>
</evidence>
<comment type="similarity">
    <text evidence="2">Belongs to the phage GPA family.</text>
</comment>
<accession>A0A486UGN5</accession>
<evidence type="ECO:0000256" key="1">
    <source>
        <dbReference type="ARBA" id="ARBA00003293"/>
    </source>
</evidence>
<name>A0A486UGN5_KLEPN</name>
<evidence type="ECO:0000256" key="3">
    <source>
        <dbReference type="ARBA" id="ARBA00022705"/>
    </source>
</evidence>
<evidence type="ECO:0000259" key="7">
    <source>
        <dbReference type="Pfam" id="PF05840"/>
    </source>
</evidence>
<protein>
    <submittedName>
        <fullName evidence="8">Gp36</fullName>
    </submittedName>
</protein>